<accession>A0ACC1MHJ4</accession>
<organism evidence="1 2">
    <name type="scientific">Trametes sanguinea</name>
    <dbReference type="NCBI Taxonomy" id="158606"/>
    <lineage>
        <taxon>Eukaryota</taxon>
        <taxon>Fungi</taxon>
        <taxon>Dikarya</taxon>
        <taxon>Basidiomycota</taxon>
        <taxon>Agaricomycotina</taxon>
        <taxon>Agaricomycetes</taxon>
        <taxon>Polyporales</taxon>
        <taxon>Polyporaceae</taxon>
        <taxon>Trametes</taxon>
    </lineage>
</organism>
<dbReference type="Proteomes" id="UP001144978">
    <property type="component" value="Unassembled WGS sequence"/>
</dbReference>
<name>A0ACC1MHJ4_9APHY</name>
<evidence type="ECO:0000313" key="1">
    <source>
        <dbReference type="EMBL" id="KAJ2966265.1"/>
    </source>
</evidence>
<gene>
    <name evidence="1" type="ORF">NUW54_g13859</name>
</gene>
<evidence type="ECO:0000313" key="2">
    <source>
        <dbReference type="Proteomes" id="UP001144978"/>
    </source>
</evidence>
<keyword evidence="2" id="KW-1185">Reference proteome</keyword>
<sequence length="308" mass="33543">MLNNDLLIVVPLCDHLTNPAAFVRLPRCTRMMDLFIPAYIRTVLRALAEGRIRWAFWPPGTPPETVVDSSFFDPDPQARPHQQHPTATSSSPMPGRNIVPSPVISARRLHRVEEGPWTISVAETPHDPTSYSLYIKTPTHNLTLTRSAQEIVDLHAKLRDNHPGLKMPTPPIDASSLPAPPKRKSAFLNTLSRFASPSSNKISASRNASGRQQQHQQASNGVSSSAASSNASSSVQTPIATPANEIGDPFAEIGENGEDITALEASNNKVITGLAAYLTAIANDSTLRQARAWKRFVRVRTDDSQSPV</sequence>
<comment type="caution">
    <text evidence="1">The sequence shown here is derived from an EMBL/GenBank/DDBJ whole genome shotgun (WGS) entry which is preliminary data.</text>
</comment>
<proteinExistence type="predicted"/>
<dbReference type="EMBL" id="JANSHE010006715">
    <property type="protein sequence ID" value="KAJ2966265.1"/>
    <property type="molecule type" value="Genomic_DNA"/>
</dbReference>
<reference evidence="1" key="1">
    <citation type="submission" date="2022-08" db="EMBL/GenBank/DDBJ databases">
        <title>Genome Sequence of Pycnoporus sanguineus.</title>
        <authorList>
            <person name="Buettner E."/>
        </authorList>
    </citation>
    <scope>NUCLEOTIDE SEQUENCE</scope>
    <source>
        <strain evidence="1">CG-C14</strain>
    </source>
</reference>
<protein>
    <submittedName>
        <fullName evidence="1">Uncharacterized protein</fullName>
    </submittedName>
</protein>